<evidence type="ECO:0000256" key="1">
    <source>
        <dbReference type="SAM" id="MobiDB-lite"/>
    </source>
</evidence>
<reference evidence="2 3" key="1">
    <citation type="submission" date="2017-05" db="EMBL/GenBank/DDBJ databases">
        <authorList>
            <person name="Varghese N."/>
            <person name="Submissions S."/>
        </authorList>
    </citation>
    <scope>NUCLEOTIDE SEQUENCE [LARGE SCALE GENOMIC DNA]</scope>
    <source>
        <strain evidence="2 3">DSM 100094</strain>
    </source>
</reference>
<protein>
    <submittedName>
        <fullName evidence="2">Uncharacterized protein</fullName>
    </submittedName>
</protein>
<feature type="region of interest" description="Disordered" evidence="1">
    <location>
        <begin position="1"/>
        <end position="53"/>
    </location>
</feature>
<evidence type="ECO:0000313" key="3">
    <source>
        <dbReference type="Proteomes" id="UP000319014"/>
    </source>
</evidence>
<dbReference type="EMBL" id="FXTK01000011">
    <property type="protein sequence ID" value="SMO78625.1"/>
    <property type="molecule type" value="Genomic_DNA"/>
</dbReference>
<keyword evidence="3" id="KW-1185">Reference proteome</keyword>
<gene>
    <name evidence="2" type="ORF">SAMN06265221_11139</name>
</gene>
<feature type="compositionally biased region" description="Basic and acidic residues" evidence="1">
    <location>
        <begin position="1"/>
        <end position="11"/>
    </location>
</feature>
<feature type="compositionally biased region" description="Basic and acidic residues" evidence="1">
    <location>
        <begin position="41"/>
        <end position="53"/>
    </location>
</feature>
<dbReference type="RefSeq" id="WP_185958660.1">
    <property type="nucleotide sequence ID" value="NZ_FXTK01000011.1"/>
</dbReference>
<feature type="compositionally biased region" description="Basic and acidic residues" evidence="1">
    <location>
        <begin position="20"/>
        <end position="32"/>
    </location>
</feature>
<evidence type="ECO:0000313" key="2">
    <source>
        <dbReference type="EMBL" id="SMO78625.1"/>
    </source>
</evidence>
<sequence>MGADQDKKPAQQDKTPQQDQKQDPNQRQRGDADISTPGNKGGEREKQQRDQRG</sequence>
<accession>A0A521E439</accession>
<name>A0A521E439_9RHOB</name>
<dbReference type="Proteomes" id="UP000319014">
    <property type="component" value="Unassembled WGS sequence"/>
</dbReference>
<dbReference type="AlphaFoldDB" id="A0A521E439"/>
<organism evidence="2 3">
    <name type="scientific">Paracoccus laeviglucosivorans</name>
    <dbReference type="NCBI Taxonomy" id="1197861"/>
    <lineage>
        <taxon>Bacteria</taxon>
        <taxon>Pseudomonadati</taxon>
        <taxon>Pseudomonadota</taxon>
        <taxon>Alphaproteobacteria</taxon>
        <taxon>Rhodobacterales</taxon>
        <taxon>Paracoccaceae</taxon>
        <taxon>Paracoccus</taxon>
    </lineage>
</organism>
<proteinExistence type="predicted"/>